<feature type="domain" description="BHLH" evidence="3">
    <location>
        <begin position="264"/>
        <end position="338"/>
    </location>
</feature>
<dbReference type="InterPro" id="IPR052099">
    <property type="entry name" value="Regulatory_TF_Diverse"/>
</dbReference>
<dbReference type="GO" id="GO:0032933">
    <property type="term" value="P:SREBP signaling pathway"/>
    <property type="evidence" value="ECO:0007669"/>
    <property type="project" value="InterPro"/>
</dbReference>
<feature type="compositionally biased region" description="Acidic residues" evidence="2">
    <location>
        <begin position="248"/>
        <end position="258"/>
    </location>
</feature>
<dbReference type="InterPro" id="IPR011598">
    <property type="entry name" value="bHLH_dom"/>
</dbReference>
<comment type="caution">
    <text evidence="4">The sequence shown here is derived from an EMBL/GenBank/DDBJ whole genome shotgun (WGS) entry which is preliminary data.</text>
</comment>
<dbReference type="InterPro" id="IPR019006">
    <property type="entry name" value="Sre1_C"/>
</dbReference>
<feature type="compositionally biased region" description="Low complexity" evidence="2">
    <location>
        <begin position="207"/>
        <end position="220"/>
    </location>
</feature>
<dbReference type="PROSITE" id="PS50888">
    <property type="entry name" value="BHLH"/>
    <property type="match status" value="1"/>
</dbReference>
<dbReference type="EMBL" id="MU865974">
    <property type="protein sequence ID" value="KAK4444657.1"/>
    <property type="molecule type" value="Genomic_DNA"/>
</dbReference>
<sequence>MANSQADSPSMFAGLDGFDLDGGTLADNSLVGDVIEGSAGASDPTVTTLSTAGDSTAAVSGASPTIHNTHSSSTSPTVVNDGPSSFNFAPDPSHWGFQDTPPYDSTSTGTPFDSVPQPSWDLPVHLNLGNPLLQQQPVYFHPSSVAGINPGLQSVTGAPAQFPVPQSLSPTEHLVRPDITPDIRNTLTPAQQERLKTIAMPPHLQYHSPKSAGSPESSSSSHDKGGGSSPDAGGPAKAGSRKRKSSAEVDDDDDDEDIDGQHPVKKTAHNMIEKRYRTNLNDKIAALRDSVPALRIMSKSARGEDTTEDREELHGLTPAHKLNKATVLSKATEYIRHLEKRNNRLLEENNSMQARISAFEKLFMAGAMNGQLQNPLQQPPTPIQYPQDAAFMDTPMSTPRGSAEGMIPVPDNIKRMLATQQMTAGQPYPVPQQAFQQNPAMLRQQQIQQQQQQQQQAGRGWSPYYGKLMVGSLAGLMLLEAAIENETSNETTDGRGLSAPPIALLGSFIRSTHLSIGGHYISAIDVIAKFKMLFLLGVFGYVILSFFTDFSFLAPSQKPKQSSPLMRPAPSLASPIHVRRQAWLTAIQTVWVPRHNFFLEAFALSMKTLKYAARNVFGTQFYFSMVGLSEEQEAARVKAWSIALDAQLAGGDVEINPSRLTLTLIASGTLPETPLRLMLKALHIRVLLWQMSGSFPGTDMIARKLARSRWNEARQLNQILGSLHDGGSTPDEDLPDHLSLLLEQDCDEVLSGDIIQRAHNLAWNKPTAYKVRDNIDGMDAVVEDAAVRSPMDAVAAWYSSLILHRVLTESFSKRPEELVKSSSAVAAEISLAVAIAPIGSNAQIRGLVARALLVDEKRGSNIASALQALGPSQSPDKYPQYSQGVPPLIDSPLSVIEPDPDAQMALRCAMAIAQLQKYASPSDRAFLVINSILPSADVSDMSFLGYTAAFHLMEHLYRHPVGRETCSRSLERLAGTLRIWIGSSMAQKAGVSAALRQKMVDRCLGITRSIVGMESDPGYVSMDECDEDGEGC</sequence>
<dbReference type="Pfam" id="PF00010">
    <property type="entry name" value="HLH"/>
    <property type="match status" value="1"/>
</dbReference>
<evidence type="ECO:0000259" key="3">
    <source>
        <dbReference type="PROSITE" id="PS50888"/>
    </source>
</evidence>
<gene>
    <name evidence="4" type="ORF">QBC34DRAFT_359671</name>
</gene>
<reference evidence="4" key="1">
    <citation type="journal article" date="2023" name="Mol. Phylogenet. Evol.">
        <title>Genome-scale phylogeny and comparative genomics of the fungal order Sordariales.</title>
        <authorList>
            <person name="Hensen N."/>
            <person name="Bonometti L."/>
            <person name="Westerberg I."/>
            <person name="Brannstrom I.O."/>
            <person name="Guillou S."/>
            <person name="Cros-Aarteil S."/>
            <person name="Calhoun S."/>
            <person name="Haridas S."/>
            <person name="Kuo A."/>
            <person name="Mondo S."/>
            <person name="Pangilinan J."/>
            <person name="Riley R."/>
            <person name="LaButti K."/>
            <person name="Andreopoulos B."/>
            <person name="Lipzen A."/>
            <person name="Chen C."/>
            <person name="Yan M."/>
            <person name="Daum C."/>
            <person name="Ng V."/>
            <person name="Clum A."/>
            <person name="Steindorff A."/>
            <person name="Ohm R.A."/>
            <person name="Martin F."/>
            <person name="Silar P."/>
            <person name="Natvig D.O."/>
            <person name="Lalanne C."/>
            <person name="Gautier V."/>
            <person name="Ament-Velasquez S.L."/>
            <person name="Kruys A."/>
            <person name="Hutchinson M.I."/>
            <person name="Powell A.J."/>
            <person name="Barry K."/>
            <person name="Miller A.N."/>
            <person name="Grigoriev I.V."/>
            <person name="Debuchy R."/>
            <person name="Gladieux P."/>
            <person name="Hiltunen Thoren M."/>
            <person name="Johannesson H."/>
        </authorList>
    </citation>
    <scope>NUCLEOTIDE SEQUENCE</scope>
    <source>
        <strain evidence="4">PSN243</strain>
    </source>
</reference>
<keyword evidence="1" id="KW-0175">Coiled coil</keyword>
<dbReference type="PANTHER" id="PTHR47336:SF2">
    <property type="entry name" value="TRANSCRIPTION FACTOR HMS1-RELATED"/>
    <property type="match status" value="1"/>
</dbReference>
<evidence type="ECO:0000313" key="4">
    <source>
        <dbReference type="EMBL" id="KAK4444657.1"/>
    </source>
</evidence>
<feature type="coiled-coil region" evidence="1">
    <location>
        <begin position="328"/>
        <end position="362"/>
    </location>
</feature>
<feature type="compositionally biased region" description="Polar residues" evidence="2">
    <location>
        <begin position="44"/>
        <end position="87"/>
    </location>
</feature>
<name>A0AAV9G9X9_9PEZI</name>
<dbReference type="Gene3D" id="4.10.280.10">
    <property type="entry name" value="Helix-loop-helix DNA-binding domain"/>
    <property type="match status" value="1"/>
</dbReference>
<dbReference type="AlphaFoldDB" id="A0AAV9G9X9"/>
<dbReference type="GO" id="GO:0045944">
    <property type="term" value="P:positive regulation of transcription by RNA polymerase II"/>
    <property type="evidence" value="ECO:0007669"/>
    <property type="project" value="InterPro"/>
</dbReference>
<reference evidence="4" key="2">
    <citation type="submission" date="2023-05" db="EMBL/GenBank/DDBJ databases">
        <authorList>
            <consortium name="Lawrence Berkeley National Laboratory"/>
            <person name="Steindorff A."/>
            <person name="Hensen N."/>
            <person name="Bonometti L."/>
            <person name="Westerberg I."/>
            <person name="Brannstrom I.O."/>
            <person name="Guillou S."/>
            <person name="Cros-Aarteil S."/>
            <person name="Calhoun S."/>
            <person name="Haridas S."/>
            <person name="Kuo A."/>
            <person name="Mondo S."/>
            <person name="Pangilinan J."/>
            <person name="Riley R."/>
            <person name="Labutti K."/>
            <person name="Andreopoulos B."/>
            <person name="Lipzen A."/>
            <person name="Chen C."/>
            <person name="Yanf M."/>
            <person name="Daum C."/>
            <person name="Ng V."/>
            <person name="Clum A."/>
            <person name="Ohm R."/>
            <person name="Martin F."/>
            <person name="Silar P."/>
            <person name="Natvig D."/>
            <person name="Lalanne C."/>
            <person name="Gautier V."/>
            <person name="Ament-Velasquez S.L."/>
            <person name="Kruys A."/>
            <person name="Hutchinson M.I."/>
            <person name="Powell A.J."/>
            <person name="Barry K."/>
            <person name="Miller A.N."/>
            <person name="Grigoriev I.V."/>
            <person name="Debuchy R."/>
            <person name="Gladieux P."/>
            <person name="Thoren M.H."/>
            <person name="Johannesson H."/>
        </authorList>
    </citation>
    <scope>NUCLEOTIDE SEQUENCE</scope>
    <source>
        <strain evidence="4">PSN243</strain>
    </source>
</reference>
<dbReference type="InterPro" id="IPR036638">
    <property type="entry name" value="HLH_DNA-bd_sf"/>
</dbReference>
<dbReference type="SUPFAM" id="SSF47459">
    <property type="entry name" value="HLH, helix-loop-helix DNA-binding domain"/>
    <property type="match status" value="1"/>
</dbReference>
<protein>
    <submittedName>
        <fullName evidence="4">Sterol regulatory element-binding protein 1</fullName>
    </submittedName>
</protein>
<evidence type="ECO:0000256" key="1">
    <source>
        <dbReference type="SAM" id="Coils"/>
    </source>
</evidence>
<evidence type="ECO:0000313" key="5">
    <source>
        <dbReference type="Proteomes" id="UP001321760"/>
    </source>
</evidence>
<dbReference type="CDD" id="cd11399">
    <property type="entry name" value="bHLHzip_scHMS1_like"/>
    <property type="match status" value="1"/>
</dbReference>
<feature type="region of interest" description="Disordered" evidence="2">
    <location>
        <begin position="35"/>
        <end position="112"/>
    </location>
</feature>
<dbReference type="Pfam" id="PF09427">
    <property type="entry name" value="DUF2014"/>
    <property type="match status" value="1"/>
</dbReference>
<feature type="compositionally biased region" description="Low complexity" evidence="2">
    <location>
        <begin position="229"/>
        <end position="238"/>
    </location>
</feature>
<dbReference type="PANTHER" id="PTHR47336">
    <property type="entry name" value="TRANSCRIPTION FACTOR HMS1-RELATED"/>
    <property type="match status" value="1"/>
</dbReference>
<dbReference type="GO" id="GO:0046983">
    <property type="term" value="F:protein dimerization activity"/>
    <property type="evidence" value="ECO:0007669"/>
    <property type="project" value="InterPro"/>
</dbReference>
<evidence type="ECO:0000256" key="2">
    <source>
        <dbReference type="SAM" id="MobiDB-lite"/>
    </source>
</evidence>
<proteinExistence type="predicted"/>
<organism evidence="4 5">
    <name type="scientific">Podospora aff. communis PSN243</name>
    <dbReference type="NCBI Taxonomy" id="3040156"/>
    <lineage>
        <taxon>Eukaryota</taxon>
        <taxon>Fungi</taxon>
        <taxon>Dikarya</taxon>
        <taxon>Ascomycota</taxon>
        <taxon>Pezizomycotina</taxon>
        <taxon>Sordariomycetes</taxon>
        <taxon>Sordariomycetidae</taxon>
        <taxon>Sordariales</taxon>
        <taxon>Podosporaceae</taxon>
        <taxon>Podospora</taxon>
    </lineage>
</organism>
<dbReference type="SMART" id="SM00353">
    <property type="entry name" value="HLH"/>
    <property type="match status" value="1"/>
</dbReference>
<feature type="region of interest" description="Disordered" evidence="2">
    <location>
        <begin position="202"/>
        <end position="272"/>
    </location>
</feature>
<dbReference type="Proteomes" id="UP001321760">
    <property type="component" value="Unassembled WGS sequence"/>
</dbReference>
<accession>A0AAV9G9X9</accession>
<keyword evidence="5" id="KW-1185">Reference proteome</keyword>